<reference evidence="2 3" key="1">
    <citation type="submission" date="2017-09" db="EMBL/GenBank/DDBJ databases">
        <authorList>
            <person name="Ehlers B."/>
            <person name="Leendertz F.H."/>
        </authorList>
    </citation>
    <scope>NUCLEOTIDE SEQUENCE [LARGE SCALE GENOMIC DNA]</scope>
    <source>
        <strain evidence="2 3">DSM 27208</strain>
    </source>
</reference>
<feature type="region of interest" description="Disordered" evidence="1">
    <location>
        <begin position="50"/>
        <end position="80"/>
    </location>
</feature>
<dbReference type="Pfam" id="PF24444">
    <property type="entry name" value="DUF7563"/>
    <property type="match status" value="1"/>
</dbReference>
<organism evidence="2 3">
    <name type="scientific">Natronoarchaeum philippinense</name>
    <dbReference type="NCBI Taxonomy" id="558529"/>
    <lineage>
        <taxon>Archaea</taxon>
        <taxon>Methanobacteriati</taxon>
        <taxon>Methanobacteriota</taxon>
        <taxon>Stenosarchaea group</taxon>
        <taxon>Halobacteria</taxon>
        <taxon>Halobacteriales</taxon>
        <taxon>Natronoarchaeaceae</taxon>
    </lineage>
</organism>
<protein>
    <recommendedName>
        <fullName evidence="4">Small CPxCG-related zinc finger protein</fullName>
    </recommendedName>
</protein>
<gene>
    <name evidence="2" type="ORF">SAMN06269185_1170</name>
</gene>
<accession>A0A285NEU6</accession>
<evidence type="ECO:0000313" key="2">
    <source>
        <dbReference type="EMBL" id="SNZ06436.1"/>
    </source>
</evidence>
<dbReference type="EMBL" id="OBEJ01000001">
    <property type="protein sequence ID" value="SNZ06436.1"/>
    <property type="molecule type" value="Genomic_DNA"/>
</dbReference>
<sequence length="80" mass="8626">MTIAPWSAPTSTDCLHCEAHVSSDFRRVYGDADDRAHRCPRCDTWVRLQEGSGAGLDVPTPDPETSLGRHGGDSAEGWSA</sequence>
<dbReference type="InterPro" id="IPR055985">
    <property type="entry name" value="DUF7563"/>
</dbReference>
<dbReference type="Proteomes" id="UP000219453">
    <property type="component" value="Unassembled WGS sequence"/>
</dbReference>
<name>A0A285NEU6_NATPI</name>
<dbReference type="OrthoDB" id="189700at2157"/>
<evidence type="ECO:0000313" key="3">
    <source>
        <dbReference type="Proteomes" id="UP000219453"/>
    </source>
</evidence>
<keyword evidence="3" id="KW-1185">Reference proteome</keyword>
<evidence type="ECO:0008006" key="4">
    <source>
        <dbReference type="Google" id="ProtNLM"/>
    </source>
</evidence>
<dbReference type="AlphaFoldDB" id="A0A285NEU6"/>
<dbReference type="RefSeq" id="WP_097008105.1">
    <property type="nucleotide sequence ID" value="NZ_OBEJ01000001.1"/>
</dbReference>
<proteinExistence type="predicted"/>
<evidence type="ECO:0000256" key="1">
    <source>
        <dbReference type="SAM" id="MobiDB-lite"/>
    </source>
</evidence>